<dbReference type="PROSITE" id="PS00036">
    <property type="entry name" value="BZIP_BASIC"/>
    <property type="match status" value="1"/>
</dbReference>
<dbReference type="InterPro" id="IPR046347">
    <property type="entry name" value="bZIP_sf"/>
</dbReference>
<dbReference type="GO" id="GO:0001228">
    <property type="term" value="F:DNA-binding transcription activator activity, RNA polymerase II-specific"/>
    <property type="evidence" value="ECO:0007669"/>
    <property type="project" value="TreeGrafter"/>
</dbReference>
<keyword evidence="2" id="KW-0539">Nucleus</keyword>
<keyword evidence="6" id="KW-1185">Reference proteome</keyword>
<dbReference type="InterPro" id="IPR018287">
    <property type="entry name" value="Hap4_TF_heteromerisation"/>
</dbReference>
<organism evidence="5 6">
    <name type="scientific">Talaromyces proteolyticus</name>
    <dbReference type="NCBI Taxonomy" id="1131652"/>
    <lineage>
        <taxon>Eukaryota</taxon>
        <taxon>Fungi</taxon>
        <taxon>Dikarya</taxon>
        <taxon>Ascomycota</taxon>
        <taxon>Pezizomycotina</taxon>
        <taxon>Eurotiomycetes</taxon>
        <taxon>Eurotiomycetidae</taxon>
        <taxon>Eurotiales</taxon>
        <taxon>Trichocomaceae</taxon>
        <taxon>Talaromyces</taxon>
        <taxon>Talaromyces sect. Bacilispori</taxon>
    </lineage>
</organism>
<feature type="compositionally biased region" description="Low complexity" evidence="3">
    <location>
        <begin position="1"/>
        <end position="38"/>
    </location>
</feature>
<dbReference type="Pfam" id="PF10297">
    <property type="entry name" value="Hap4_Hap_bind"/>
    <property type="match status" value="1"/>
</dbReference>
<comment type="subcellular location">
    <subcellularLocation>
        <location evidence="1">Nucleus</location>
    </subcellularLocation>
</comment>
<dbReference type="SUPFAM" id="SSF57959">
    <property type="entry name" value="Leucine zipper domain"/>
    <property type="match status" value="1"/>
</dbReference>
<dbReference type="RefSeq" id="XP_046075617.1">
    <property type="nucleotide sequence ID" value="XM_046213764.1"/>
</dbReference>
<proteinExistence type="predicted"/>
<dbReference type="PANTHER" id="PTHR40621:SF7">
    <property type="entry name" value="BZIP DOMAIN-CONTAINING PROTEIN"/>
    <property type="match status" value="1"/>
</dbReference>
<dbReference type="PANTHER" id="PTHR40621">
    <property type="entry name" value="TRANSCRIPTION FACTOR KAPC-RELATED"/>
    <property type="match status" value="1"/>
</dbReference>
<evidence type="ECO:0000313" key="6">
    <source>
        <dbReference type="Proteomes" id="UP001201262"/>
    </source>
</evidence>
<reference evidence="5" key="1">
    <citation type="submission" date="2021-12" db="EMBL/GenBank/DDBJ databases">
        <title>Convergent genome expansion in fungi linked to evolution of root-endophyte symbiosis.</title>
        <authorList>
            <consortium name="DOE Joint Genome Institute"/>
            <person name="Ke Y.-H."/>
            <person name="Bonito G."/>
            <person name="Liao H.-L."/>
            <person name="Looney B."/>
            <person name="Rojas-Flechas A."/>
            <person name="Nash J."/>
            <person name="Hameed K."/>
            <person name="Schadt C."/>
            <person name="Martin F."/>
            <person name="Crous P.W."/>
            <person name="Miettinen O."/>
            <person name="Magnuson J.K."/>
            <person name="Labbe J."/>
            <person name="Jacobson D."/>
            <person name="Doktycz M.J."/>
            <person name="Veneault-Fourrey C."/>
            <person name="Kuo A."/>
            <person name="Mondo S."/>
            <person name="Calhoun S."/>
            <person name="Riley R."/>
            <person name="Ohm R."/>
            <person name="LaButti K."/>
            <person name="Andreopoulos B."/>
            <person name="Pangilinan J."/>
            <person name="Nolan M."/>
            <person name="Tritt A."/>
            <person name="Clum A."/>
            <person name="Lipzen A."/>
            <person name="Daum C."/>
            <person name="Barry K."/>
            <person name="Grigoriev I.V."/>
            <person name="Vilgalys R."/>
        </authorList>
    </citation>
    <scope>NUCLEOTIDE SEQUENCE</scope>
    <source>
        <strain evidence="5">PMI_201</strain>
    </source>
</reference>
<dbReference type="GeneID" id="70244051"/>
<gene>
    <name evidence="5" type="ORF">BGW36DRAFT_356371</name>
</gene>
<feature type="region of interest" description="Disordered" evidence="3">
    <location>
        <begin position="1"/>
        <end position="79"/>
    </location>
</feature>
<dbReference type="Proteomes" id="UP001201262">
    <property type="component" value="Unassembled WGS sequence"/>
</dbReference>
<dbReference type="AlphaFoldDB" id="A0AAD4KXR7"/>
<name>A0AAD4KXR7_9EURO</name>
<protein>
    <recommendedName>
        <fullName evidence="4">BZIP domain-containing protein</fullName>
    </recommendedName>
</protein>
<accession>A0AAD4KXR7</accession>
<dbReference type="InterPro" id="IPR050936">
    <property type="entry name" value="AP-1-like"/>
</dbReference>
<sequence>MSSAVSTPSSAASPGAVAPSLAPAMQSQASPAAMSPSPGLCGSVTTKEWVIPPRPKPGRKPATDTPPTKRKAQNRAAQRAFRERRAARVGELEEHVKKIEDDFDIRELDLRNKTVSLSKELEQSQNEVSWWKKRCYSLEQELALERKEIEALRKQNTAAIPDTVPINIRRTNKSKSSDQVVEDSATSHPHAVTEQQDHLAGCGGCSTTHCQCLEDAIQISHLVDKSTPKDDGNGTQEPAVKYDPDQMEIDFTERFAATRAPASADHSATSTPPVERCGFCGDGTACICAEMADAASRQEAPEQNRLAPIQNYSAFTPPPSDGDVREMTLPPITQATNPCANGPGTCTQCQSDPHSTLFCKTLAASRAASGLSGCCGGKGTDGGCCQSRPQPRVSVAVDATPLTLTCADAFTTLSRHPNFSQASDELSSWLPKLHTLPKPREPSLGNGLGASISSRPAMEVEAASVMGVLRYFDRRFASK</sequence>
<evidence type="ECO:0000256" key="2">
    <source>
        <dbReference type="ARBA" id="ARBA00023242"/>
    </source>
</evidence>
<evidence type="ECO:0000256" key="1">
    <source>
        <dbReference type="ARBA" id="ARBA00004123"/>
    </source>
</evidence>
<dbReference type="InterPro" id="IPR004827">
    <property type="entry name" value="bZIP"/>
</dbReference>
<evidence type="ECO:0000256" key="3">
    <source>
        <dbReference type="SAM" id="MobiDB-lite"/>
    </source>
</evidence>
<dbReference type="GO" id="GO:0000976">
    <property type="term" value="F:transcription cis-regulatory region binding"/>
    <property type="evidence" value="ECO:0007669"/>
    <property type="project" value="InterPro"/>
</dbReference>
<comment type="caution">
    <text evidence="5">The sequence shown here is derived from an EMBL/GenBank/DDBJ whole genome shotgun (WGS) entry which is preliminary data.</text>
</comment>
<dbReference type="GO" id="GO:0090575">
    <property type="term" value="C:RNA polymerase II transcription regulator complex"/>
    <property type="evidence" value="ECO:0007669"/>
    <property type="project" value="TreeGrafter"/>
</dbReference>
<evidence type="ECO:0000259" key="4">
    <source>
        <dbReference type="PROSITE" id="PS00036"/>
    </source>
</evidence>
<evidence type="ECO:0000313" key="5">
    <source>
        <dbReference type="EMBL" id="KAH8702241.1"/>
    </source>
</evidence>
<dbReference type="Gene3D" id="1.20.5.170">
    <property type="match status" value="1"/>
</dbReference>
<feature type="domain" description="BZIP" evidence="4">
    <location>
        <begin position="69"/>
        <end position="84"/>
    </location>
</feature>
<dbReference type="EMBL" id="JAJTJA010000003">
    <property type="protein sequence ID" value="KAH8702241.1"/>
    <property type="molecule type" value="Genomic_DNA"/>
</dbReference>